<name>A0A0R2JNR0_9LACO</name>
<evidence type="ECO:0000256" key="3">
    <source>
        <dbReference type="ARBA" id="ARBA00022448"/>
    </source>
</evidence>
<evidence type="ECO:0000256" key="8">
    <source>
        <dbReference type="SAM" id="Phobius"/>
    </source>
</evidence>
<evidence type="ECO:0000313" key="10">
    <source>
        <dbReference type="Proteomes" id="UP000051673"/>
    </source>
</evidence>
<keyword evidence="3" id="KW-0813">Transport</keyword>
<feature type="transmembrane region" description="Helical" evidence="8">
    <location>
        <begin position="38"/>
        <end position="61"/>
    </location>
</feature>
<feature type="transmembrane region" description="Helical" evidence="8">
    <location>
        <begin position="190"/>
        <end position="219"/>
    </location>
</feature>
<dbReference type="RefSeq" id="WP_236698256.1">
    <property type="nucleotide sequence ID" value="NZ_JQCD01000024.1"/>
</dbReference>
<evidence type="ECO:0000256" key="5">
    <source>
        <dbReference type="ARBA" id="ARBA00022692"/>
    </source>
</evidence>
<dbReference type="PANTHER" id="PTHR34979:SF1">
    <property type="entry name" value="INNER MEMBRANE PROTEIN YGAZ"/>
    <property type="match status" value="1"/>
</dbReference>
<feature type="transmembrane region" description="Helical" evidence="8">
    <location>
        <begin position="68"/>
        <end position="89"/>
    </location>
</feature>
<reference evidence="9 10" key="1">
    <citation type="journal article" date="2015" name="Genome Announc.">
        <title>Expanding the biotechnology potential of lactobacilli through comparative genomics of 213 strains and associated genera.</title>
        <authorList>
            <person name="Sun Z."/>
            <person name="Harris H.M."/>
            <person name="McCann A."/>
            <person name="Guo C."/>
            <person name="Argimon S."/>
            <person name="Zhang W."/>
            <person name="Yang X."/>
            <person name="Jeffery I.B."/>
            <person name="Cooney J.C."/>
            <person name="Kagawa T.F."/>
            <person name="Liu W."/>
            <person name="Song Y."/>
            <person name="Salvetti E."/>
            <person name="Wrobel A."/>
            <person name="Rasinkangas P."/>
            <person name="Parkhill J."/>
            <person name="Rea M.C."/>
            <person name="O'Sullivan O."/>
            <person name="Ritari J."/>
            <person name="Douillard F.P."/>
            <person name="Paul Ross R."/>
            <person name="Yang R."/>
            <person name="Briner A.E."/>
            <person name="Felis G.E."/>
            <person name="de Vos W.M."/>
            <person name="Barrangou R."/>
            <person name="Klaenhammer T.R."/>
            <person name="Caufield P.W."/>
            <person name="Cui Y."/>
            <person name="Zhang H."/>
            <person name="O'Toole P.W."/>
        </authorList>
    </citation>
    <scope>NUCLEOTIDE SEQUENCE [LARGE SCALE GENOMIC DNA]</scope>
    <source>
        <strain evidence="9 10">DSM 20014</strain>
    </source>
</reference>
<dbReference type="PANTHER" id="PTHR34979">
    <property type="entry name" value="INNER MEMBRANE PROTEIN YGAZ"/>
    <property type="match status" value="1"/>
</dbReference>
<evidence type="ECO:0000256" key="6">
    <source>
        <dbReference type="ARBA" id="ARBA00022989"/>
    </source>
</evidence>
<dbReference type="Proteomes" id="UP000051673">
    <property type="component" value="Unassembled WGS sequence"/>
</dbReference>
<comment type="similarity">
    <text evidence="2">Belongs to the AzlC family.</text>
</comment>
<comment type="caution">
    <text evidence="9">The sequence shown here is derived from an EMBL/GenBank/DDBJ whole genome shotgun (WGS) entry which is preliminary data.</text>
</comment>
<gene>
    <name evidence="9" type="ORF">IV67_GL000526</name>
</gene>
<dbReference type="GO" id="GO:0005886">
    <property type="term" value="C:plasma membrane"/>
    <property type="evidence" value="ECO:0007669"/>
    <property type="project" value="UniProtKB-SubCell"/>
</dbReference>
<keyword evidence="5 8" id="KW-0812">Transmembrane</keyword>
<feature type="transmembrane region" description="Helical" evidence="8">
    <location>
        <begin position="137"/>
        <end position="154"/>
    </location>
</feature>
<feature type="transmembrane region" description="Helical" evidence="8">
    <location>
        <begin position="12"/>
        <end position="32"/>
    </location>
</feature>
<dbReference type="EMBL" id="JQCD01000024">
    <property type="protein sequence ID" value="KRN77013.1"/>
    <property type="molecule type" value="Genomic_DNA"/>
</dbReference>
<sequence length="229" mass="26362">MKTRTFSFAFKKTLPIMLGFSFLGITYGLYMHQLGFNFLYPTLMAMTIFGGSVEFIIANLLTKAFNPWSVFFLALIVNSRHIFYSISMLERYRGAGWRKPLLIFGLCDETFSINYATELPDDIDKDNFYLYVTMLNYFYWVFGAFLGGVFGSLINVQLNGLDFVMTALFIVIFVDQVLREKDHFSSRTGFLIALACLFIFGDTIFLPISMFIMIIIFYVQYRRTGGTAS</sequence>
<evidence type="ECO:0000256" key="4">
    <source>
        <dbReference type="ARBA" id="ARBA00022475"/>
    </source>
</evidence>
<proteinExistence type="inferred from homology"/>
<feature type="transmembrane region" description="Helical" evidence="8">
    <location>
        <begin position="161"/>
        <end position="178"/>
    </location>
</feature>
<dbReference type="AlphaFoldDB" id="A0A0R2JNR0"/>
<dbReference type="InterPro" id="IPR011606">
    <property type="entry name" value="Brnchd-chn_aa_trnsp_permease"/>
</dbReference>
<organism evidence="9 10">
    <name type="scientific">Weissella minor</name>
    <dbReference type="NCBI Taxonomy" id="1620"/>
    <lineage>
        <taxon>Bacteria</taxon>
        <taxon>Bacillati</taxon>
        <taxon>Bacillota</taxon>
        <taxon>Bacilli</taxon>
        <taxon>Lactobacillales</taxon>
        <taxon>Lactobacillaceae</taxon>
        <taxon>Weissella</taxon>
    </lineage>
</organism>
<evidence type="ECO:0000256" key="1">
    <source>
        <dbReference type="ARBA" id="ARBA00004651"/>
    </source>
</evidence>
<keyword evidence="6 8" id="KW-1133">Transmembrane helix</keyword>
<keyword evidence="10" id="KW-1185">Reference proteome</keyword>
<evidence type="ECO:0000256" key="7">
    <source>
        <dbReference type="ARBA" id="ARBA00023136"/>
    </source>
</evidence>
<evidence type="ECO:0000313" key="9">
    <source>
        <dbReference type="EMBL" id="KRN77013.1"/>
    </source>
</evidence>
<accession>A0A0R2JNR0</accession>
<dbReference type="STRING" id="1620.IV67_GL000526"/>
<protein>
    <submittedName>
        <fullName evidence="9">Branched-chain amino acid transporter</fullName>
    </submittedName>
</protein>
<dbReference type="Pfam" id="PF03591">
    <property type="entry name" value="AzlC"/>
    <property type="match status" value="1"/>
</dbReference>
<dbReference type="GO" id="GO:1903785">
    <property type="term" value="P:L-valine transmembrane transport"/>
    <property type="evidence" value="ECO:0007669"/>
    <property type="project" value="TreeGrafter"/>
</dbReference>
<dbReference type="PATRIC" id="fig|1620.3.peg.533"/>
<comment type="subcellular location">
    <subcellularLocation>
        <location evidence="1">Cell membrane</location>
        <topology evidence="1">Multi-pass membrane protein</topology>
    </subcellularLocation>
</comment>
<evidence type="ECO:0000256" key="2">
    <source>
        <dbReference type="ARBA" id="ARBA00010735"/>
    </source>
</evidence>
<keyword evidence="4" id="KW-1003">Cell membrane</keyword>
<keyword evidence="7 8" id="KW-0472">Membrane</keyword>